<dbReference type="PRINTS" id="PR00081">
    <property type="entry name" value="GDHRDH"/>
</dbReference>
<evidence type="ECO:0000256" key="3">
    <source>
        <dbReference type="ARBA" id="ARBA00023002"/>
    </source>
</evidence>
<proteinExistence type="inferred from homology"/>
<dbReference type="EMBL" id="LCWV01000002">
    <property type="protein sequence ID" value="PWI75370.1"/>
    <property type="molecule type" value="Genomic_DNA"/>
</dbReference>
<evidence type="ECO:0000256" key="4">
    <source>
        <dbReference type="SAM" id="MobiDB-lite"/>
    </source>
</evidence>
<sequence>MEYKIRIAPFVPRRWVRDPDSGPSPRPPPAAAPQSPGALDPTAQGSSAGHGAAPDGGGQWVVPRLGRRKLNVISRPTDVAAPTAPLLIDCHRPACLATPVSISMSHLFCSPRHSPDTQPIMDVESAKGIGRMIAEGYVANGAKVYLTGRDAGACSAAAAELAPLASRSGGSVHALPANLQELSECERLVADLTAREPGGLHVLLNNAGASWGDSLDAYPDHAWTKVLTLNLHRVFTLTQLCLPLLERAARPGDPARVIHIGSIDGIRAPTVSNFAYSASKAGLHHLSRALARELGQRDITSNVLACGPFPTKMMKATLDSFGDLIKSEVPLRRIGSPEDVAGSCIYLSSRAGAYCNGALIRVDGGASLASKI</sequence>
<dbReference type="PRINTS" id="PR00080">
    <property type="entry name" value="SDRFAMILY"/>
</dbReference>
<reference evidence="5 6" key="1">
    <citation type="journal article" date="2016" name="Front. Microbiol.">
        <title>Genome and transcriptome sequences reveal the specific parasitism of the nematophagous Purpureocillium lilacinum 36-1.</title>
        <authorList>
            <person name="Xie J."/>
            <person name="Li S."/>
            <person name="Mo C."/>
            <person name="Xiao X."/>
            <person name="Peng D."/>
            <person name="Wang G."/>
            <person name="Xiao Y."/>
        </authorList>
    </citation>
    <scope>NUCLEOTIDE SEQUENCE [LARGE SCALE GENOMIC DNA]</scope>
    <source>
        <strain evidence="5 6">36-1</strain>
    </source>
</reference>
<gene>
    <name evidence="5" type="ORF">PCL_06028</name>
</gene>
<dbReference type="InterPro" id="IPR052178">
    <property type="entry name" value="Sec_Metab_Biosynth_SDR"/>
</dbReference>
<dbReference type="Proteomes" id="UP000245956">
    <property type="component" value="Unassembled WGS sequence"/>
</dbReference>
<evidence type="ECO:0000313" key="6">
    <source>
        <dbReference type="Proteomes" id="UP000245956"/>
    </source>
</evidence>
<protein>
    <recommendedName>
        <fullName evidence="7">Short chain dehydrogenase/reductase family</fullName>
    </recommendedName>
</protein>
<dbReference type="PROSITE" id="PS00061">
    <property type="entry name" value="ADH_SHORT"/>
    <property type="match status" value="1"/>
</dbReference>
<dbReference type="SUPFAM" id="SSF51735">
    <property type="entry name" value="NAD(P)-binding Rossmann-fold domains"/>
    <property type="match status" value="1"/>
</dbReference>
<dbReference type="InterPro" id="IPR036291">
    <property type="entry name" value="NAD(P)-bd_dom_sf"/>
</dbReference>
<dbReference type="Pfam" id="PF13561">
    <property type="entry name" value="adh_short_C2"/>
    <property type="match status" value="1"/>
</dbReference>
<keyword evidence="3" id="KW-0560">Oxidoreductase</keyword>
<accession>A0A2U3ELQ0</accession>
<dbReference type="Gene3D" id="3.40.50.720">
    <property type="entry name" value="NAD(P)-binding Rossmann-like Domain"/>
    <property type="match status" value="1"/>
</dbReference>
<evidence type="ECO:0008006" key="7">
    <source>
        <dbReference type="Google" id="ProtNLM"/>
    </source>
</evidence>
<dbReference type="AlphaFoldDB" id="A0A2U3ELQ0"/>
<dbReference type="PANTHER" id="PTHR43618:SF17">
    <property type="entry name" value="RHAMNOLIPIDS BIOSYNTHESIS 3-OXOACYL-[ACYL-CARRIER-PROTEIN] REDUCTASE"/>
    <property type="match status" value="1"/>
</dbReference>
<organism evidence="5 6">
    <name type="scientific">Purpureocillium lilacinum</name>
    <name type="common">Paecilomyces lilacinus</name>
    <dbReference type="NCBI Taxonomy" id="33203"/>
    <lineage>
        <taxon>Eukaryota</taxon>
        <taxon>Fungi</taxon>
        <taxon>Dikarya</taxon>
        <taxon>Ascomycota</taxon>
        <taxon>Pezizomycotina</taxon>
        <taxon>Sordariomycetes</taxon>
        <taxon>Hypocreomycetidae</taxon>
        <taxon>Hypocreales</taxon>
        <taxon>Ophiocordycipitaceae</taxon>
        <taxon>Purpureocillium</taxon>
    </lineage>
</organism>
<evidence type="ECO:0000256" key="2">
    <source>
        <dbReference type="ARBA" id="ARBA00022857"/>
    </source>
</evidence>
<comment type="similarity">
    <text evidence="1">Belongs to the short-chain dehydrogenases/reductases (SDR) family.</text>
</comment>
<feature type="region of interest" description="Disordered" evidence="4">
    <location>
        <begin position="14"/>
        <end position="61"/>
    </location>
</feature>
<comment type="caution">
    <text evidence="5">The sequence shown here is derived from an EMBL/GenBank/DDBJ whole genome shotgun (WGS) entry which is preliminary data.</text>
</comment>
<evidence type="ECO:0000313" key="5">
    <source>
        <dbReference type="EMBL" id="PWI75370.1"/>
    </source>
</evidence>
<dbReference type="PANTHER" id="PTHR43618">
    <property type="entry name" value="7-ALPHA-HYDROXYSTEROID DEHYDROGENASE"/>
    <property type="match status" value="1"/>
</dbReference>
<dbReference type="InterPro" id="IPR002347">
    <property type="entry name" value="SDR_fam"/>
</dbReference>
<keyword evidence="2" id="KW-0521">NADP</keyword>
<name>A0A2U3ELQ0_PURLI</name>
<dbReference type="GO" id="GO:0016491">
    <property type="term" value="F:oxidoreductase activity"/>
    <property type="evidence" value="ECO:0007669"/>
    <property type="project" value="UniProtKB-KW"/>
</dbReference>
<feature type="compositionally biased region" description="Pro residues" evidence="4">
    <location>
        <begin position="22"/>
        <end position="31"/>
    </location>
</feature>
<evidence type="ECO:0000256" key="1">
    <source>
        <dbReference type="ARBA" id="ARBA00006484"/>
    </source>
</evidence>
<dbReference type="InterPro" id="IPR020904">
    <property type="entry name" value="Sc_DH/Rdtase_CS"/>
</dbReference>